<dbReference type="PANTHER" id="PTHR13903">
    <property type="entry name" value="PIRIN-RELATED"/>
    <property type="match status" value="1"/>
</dbReference>
<accession>A0A0G4EGM6</accession>
<dbReference type="Proteomes" id="UP000041254">
    <property type="component" value="Unassembled WGS sequence"/>
</dbReference>
<dbReference type="Pfam" id="PF02678">
    <property type="entry name" value="Pirin"/>
    <property type="match status" value="1"/>
</dbReference>
<evidence type="ECO:0000259" key="3">
    <source>
        <dbReference type="Pfam" id="PF02678"/>
    </source>
</evidence>
<sequence>MLVHRSGPFRVRPVRPPRLKAHAPCMEADRVVSDRRSFDALPAMNDEGYRSVRRIESVNKIPFWPTWAGGGIRAMLLNNRDEWDPFLLLAHHKHSFSPWDPLRRIQKSIMPEGFPMHAHGGIETVTYMIEGGFLHCDSHDATPSAYRKGSVQWMEAGTGILHQEMFETFSNRNADIELYQLWINTPTDMKMRSSSVTMLGDEYGRPLPVVRRESGDGRVCRTEVIAGIVDGQSPDFRTNLPVTILRCTMQPGADFEHTLPSAEDTAVLYVRRGTILLGRADADKRPTRRFTYGWTDLFNQEPKERMSEDATASEGDLVVLERDGTKVRFTNTGPGEADVLFLSGPPLREPIIQPSPDIVCGSMDQAREMTRRIRELYREYFGSQVAAK</sequence>
<dbReference type="PANTHER" id="PTHR13903:SF8">
    <property type="entry name" value="PIRIN"/>
    <property type="match status" value="1"/>
</dbReference>
<evidence type="ECO:0000256" key="2">
    <source>
        <dbReference type="RuleBase" id="RU003457"/>
    </source>
</evidence>
<dbReference type="InterPro" id="IPR012093">
    <property type="entry name" value="Pirin"/>
</dbReference>
<dbReference type="OrthoDB" id="198735at2759"/>
<dbReference type="STRING" id="1169540.A0A0G4EGM6"/>
<dbReference type="InterPro" id="IPR011051">
    <property type="entry name" value="RmlC_Cupin_sf"/>
</dbReference>
<evidence type="ECO:0000313" key="5">
    <source>
        <dbReference type="Proteomes" id="UP000041254"/>
    </source>
</evidence>
<dbReference type="InParanoid" id="A0A0G4EGM6"/>
<name>A0A0G4EGM6_VITBC</name>
<evidence type="ECO:0000313" key="4">
    <source>
        <dbReference type="EMBL" id="CEL95397.1"/>
    </source>
</evidence>
<dbReference type="InterPro" id="IPR003829">
    <property type="entry name" value="Pirin_N_dom"/>
</dbReference>
<protein>
    <recommendedName>
        <fullName evidence="3">Pirin N-terminal domain-containing protein</fullName>
    </recommendedName>
</protein>
<feature type="domain" description="Pirin N-terminal" evidence="3">
    <location>
        <begin position="78"/>
        <end position="183"/>
    </location>
</feature>
<dbReference type="AlphaFoldDB" id="A0A0G4EGM6"/>
<organism evidence="4 5">
    <name type="scientific">Vitrella brassicaformis (strain CCMP3155)</name>
    <dbReference type="NCBI Taxonomy" id="1169540"/>
    <lineage>
        <taxon>Eukaryota</taxon>
        <taxon>Sar</taxon>
        <taxon>Alveolata</taxon>
        <taxon>Colpodellida</taxon>
        <taxon>Vitrellaceae</taxon>
        <taxon>Vitrella</taxon>
    </lineage>
</organism>
<dbReference type="Gene3D" id="2.60.120.10">
    <property type="entry name" value="Jelly Rolls"/>
    <property type="match status" value="2"/>
</dbReference>
<dbReference type="SUPFAM" id="SSF51182">
    <property type="entry name" value="RmlC-like cupins"/>
    <property type="match status" value="1"/>
</dbReference>
<reference evidence="4 5" key="1">
    <citation type="submission" date="2014-11" db="EMBL/GenBank/DDBJ databases">
        <authorList>
            <person name="Zhu J."/>
            <person name="Qi W."/>
            <person name="Song R."/>
        </authorList>
    </citation>
    <scope>NUCLEOTIDE SEQUENCE [LARGE SCALE GENOMIC DNA]</scope>
</reference>
<dbReference type="PhylomeDB" id="A0A0G4EGM6"/>
<evidence type="ECO:0000256" key="1">
    <source>
        <dbReference type="ARBA" id="ARBA00008416"/>
    </source>
</evidence>
<gene>
    <name evidence="4" type="ORF">Vbra_11827</name>
</gene>
<dbReference type="InterPro" id="IPR014710">
    <property type="entry name" value="RmlC-like_jellyroll"/>
</dbReference>
<comment type="similarity">
    <text evidence="1 2">Belongs to the pirin family.</text>
</comment>
<dbReference type="CDD" id="cd02247">
    <property type="entry name" value="cupin_pirin_C"/>
    <property type="match status" value="1"/>
</dbReference>
<keyword evidence="5" id="KW-1185">Reference proteome</keyword>
<proteinExistence type="inferred from homology"/>
<dbReference type="VEuPathDB" id="CryptoDB:Vbra_11827"/>
<dbReference type="EMBL" id="CDMY01000227">
    <property type="protein sequence ID" value="CEL95397.1"/>
    <property type="molecule type" value="Genomic_DNA"/>
</dbReference>